<evidence type="ECO:0000313" key="2">
    <source>
        <dbReference type="EMBL" id="KAH7639475.1"/>
    </source>
</evidence>
<feature type="compositionally biased region" description="Low complexity" evidence="1">
    <location>
        <begin position="1"/>
        <end position="20"/>
    </location>
</feature>
<accession>A0A922I8C2</accession>
<dbReference type="EMBL" id="SDOV01000007">
    <property type="protein sequence ID" value="KAH7639475.1"/>
    <property type="molecule type" value="Genomic_DNA"/>
</dbReference>
<evidence type="ECO:0000256" key="1">
    <source>
        <dbReference type="SAM" id="MobiDB-lite"/>
    </source>
</evidence>
<keyword evidence="4" id="KW-1185">Reference proteome</keyword>
<evidence type="ECO:0000313" key="3">
    <source>
        <dbReference type="EMBL" id="KAH9521879.1"/>
    </source>
</evidence>
<evidence type="ECO:0000313" key="4">
    <source>
        <dbReference type="Proteomes" id="UP000790347"/>
    </source>
</evidence>
<dbReference type="Proteomes" id="UP000828236">
    <property type="component" value="Unassembled WGS sequence"/>
</dbReference>
<comment type="caution">
    <text evidence="3">The sequence shown here is derived from an EMBL/GenBank/DDBJ whole genome shotgun (WGS) entry which is preliminary data.</text>
</comment>
<protein>
    <submittedName>
        <fullName evidence="3">Uncharacterized protein</fullName>
    </submittedName>
</protein>
<reference evidence="3" key="1">
    <citation type="submission" date="2013-05" db="EMBL/GenBank/DDBJ databases">
        <authorList>
            <person name="Yim A.K.Y."/>
            <person name="Chan T.F."/>
            <person name="Ji K.M."/>
            <person name="Liu X.Y."/>
            <person name="Zhou J.W."/>
            <person name="Li R.Q."/>
            <person name="Yang K.Y."/>
            <person name="Li J."/>
            <person name="Li M."/>
            <person name="Law P.T.W."/>
            <person name="Wu Y.L."/>
            <person name="Cai Z.L."/>
            <person name="Qin H."/>
            <person name="Bao Y."/>
            <person name="Leung R.K.K."/>
            <person name="Ng P.K.S."/>
            <person name="Zou J."/>
            <person name="Zhong X.J."/>
            <person name="Ran P.X."/>
            <person name="Zhong N.S."/>
            <person name="Liu Z.G."/>
            <person name="Tsui S.K.W."/>
        </authorList>
    </citation>
    <scope>NUCLEOTIDE SEQUENCE</scope>
    <source>
        <strain evidence="3">Derf</strain>
        <tissue evidence="3">Whole organism</tissue>
    </source>
</reference>
<feature type="region of interest" description="Disordered" evidence="1">
    <location>
        <begin position="181"/>
        <end position="211"/>
    </location>
</feature>
<feature type="compositionally biased region" description="Polar residues" evidence="1">
    <location>
        <begin position="24"/>
        <end position="33"/>
    </location>
</feature>
<organism evidence="3 4">
    <name type="scientific">Dermatophagoides farinae</name>
    <name type="common">American house dust mite</name>
    <dbReference type="NCBI Taxonomy" id="6954"/>
    <lineage>
        <taxon>Eukaryota</taxon>
        <taxon>Metazoa</taxon>
        <taxon>Ecdysozoa</taxon>
        <taxon>Arthropoda</taxon>
        <taxon>Chelicerata</taxon>
        <taxon>Arachnida</taxon>
        <taxon>Acari</taxon>
        <taxon>Acariformes</taxon>
        <taxon>Sarcoptiformes</taxon>
        <taxon>Astigmata</taxon>
        <taxon>Psoroptidia</taxon>
        <taxon>Analgoidea</taxon>
        <taxon>Pyroglyphidae</taxon>
        <taxon>Dermatophagoidinae</taxon>
        <taxon>Dermatophagoides</taxon>
    </lineage>
</organism>
<gene>
    <name evidence="3" type="ORF">DERF_005501</name>
    <name evidence="2" type="ORF">HUG17_3508</name>
</gene>
<reference evidence="2" key="3">
    <citation type="journal article" date="2021" name="World Allergy Organ. J.">
        <title>Chromosome-level assembly of Dermatophagoides farinae genome and transcriptome reveals two novel allergens Der f 37 and Der f 39.</title>
        <authorList>
            <person name="Chen J."/>
            <person name="Cai Z."/>
            <person name="Fan D."/>
            <person name="Hu J."/>
            <person name="Hou Y."/>
            <person name="He Y."/>
            <person name="Zhang Z."/>
            <person name="Zhao Z."/>
            <person name="Gao P."/>
            <person name="Hu W."/>
            <person name="Sun J."/>
            <person name="Li J."/>
            <person name="Ji K."/>
        </authorList>
    </citation>
    <scope>NUCLEOTIDE SEQUENCE</scope>
    <source>
        <strain evidence="2">JKM2019</strain>
    </source>
</reference>
<reference evidence="2" key="2">
    <citation type="submission" date="2020-06" db="EMBL/GenBank/DDBJ databases">
        <authorList>
            <person name="Ji K."/>
            <person name="Li J."/>
        </authorList>
    </citation>
    <scope>NUCLEOTIDE SEQUENCE</scope>
    <source>
        <strain evidence="2">JKM2019</strain>
        <tissue evidence="2">Whole body</tissue>
    </source>
</reference>
<dbReference type="EMBL" id="ASGP02000002">
    <property type="protein sequence ID" value="KAH9521879.1"/>
    <property type="molecule type" value="Genomic_DNA"/>
</dbReference>
<dbReference type="AlphaFoldDB" id="A0A922I8C2"/>
<proteinExistence type="predicted"/>
<feature type="region of interest" description="Disordered" evidence="1">
    <location>
        <begin position="1"/>
        <end position="63"/>
    </location>
</feature>
<dbReference type="Proteomes" id="UP000790347">
    <property type="component" value="Unassembled WGS sequence"/>
</dbReference>
<feature type="region of interest" description="Disordered" evidence="1">
    <location>
        <begin position="144"/>
        <end position="168"/>
    </location>
</feature>
<dbReference type="OrthoDB" id="10445449at2759"/>
<sequence length="211" mass="24135">MSSSSSPSSSNNNSMSSKQHQSSRHGGTPSNNRNRPRPVTPTGVGSSSNNVIRGPGWRTKPPVKPRVQHEFWHRPFAQVGTNQQPPQFTPVEEGYMIGYMDSRDFHFRKIQRLINWFHRNGPGTFSYARYLHRFKNLPEPVQITVSSTPPSRKRQQSRGERGVGFRTRGYAPRRGFYSGFRRQRFGGGGGGGRMMMQQQQRPRLQRRSNGY</sequence>
<reference evidence="3" key="4">
    <citation type="journal article" date="2022" name="Res Sq">
        <title>Comparative Genomics Reveals Insights into the Divergent Evolution of Astigmatic Mites and Household Pest Adaptations.</title>
        <authorList>
            <person name="Xiong Q."/>
            <person name="Wan A.T.-Y."/>
            <person name="Liu X.-Y."/>
            <person name="Fung C.S.-H."/>
            <person name="Xiao X."/>
            <person name="Malainual N."/>
            <person name="Hou J."/>
            <person name="Wang L."/>
            <person name="Wang M."/>
            <person name="Yang K."/>
            <person name="Cui Y."/>
            <person name="Leung E."/>
            <person name="Nong W."/>
            <person name="Shin S.-K."/>
            <person name="Au S."/>
            <person name="Jeong K.Y."/>
            <person name="Chew F.T."/>
            <person name="Hui J."/>
            <person name="Leung T.F."/>
            <person name="Tungtrongchitr A."/>
            <person name="Zhong N."/>
            <person name="Liu Z."/>
            <person name="Tsui S."/>
        </authorList>
    </citation>
    <scope>NUCLEOTIDE SEQUENCE</scope>
    <source>
        <strain evidence="3">Derf</strain>
        <tissue evidence="3">Whole organism</tissue>
    </source>
</reference>
<name>A0A922I8C2_DERFA</name>